<protein>
    <submittedName>
        <fullName evidence="1">Uncharacterized protein</fullName>
    </submittedName>
</protein>
<comment type="caution">
    <text evidence="1">The sequence shown here is derived from an EMBL/GenBank/DDBJ whole genome shotgun (WGS) entry which is preliminary data.</text>
</comment>
<gene>
    <name evidence="1" type="ORF">LOK49_LG07G01646</name>
</gene>
<reference evidence="1 2" key="1">
    <citation type="journal article" date="2022" name="Plant J.">
        <title>Chromosome-level genome of Camellia lanceoleosa provides a valuable resource for understanding genome evolution and self-incompatibility.</title>
        <authorList>
            <person name="Gong W."/>
            <person name="Xiao S."/>
            <person name="Wang L."/>
            <person name="Liao Z."/>
            <person name="Chang Y."/>
            <person name="Mo W."/>
            <person name="Hu G."/>
            <person name="Li W."/>
            <person name="Zhao G."/>
            <person name="Zhu H."/>
            <person name="Hu X."/>
            <person name="Ji K."/>
            <person name="Xiang X."/>
            <person name="Song Q."/>
            <person name="Yuan D."/>
            <person name="Jin S."/>
            <person name="Zhang L."/>
        </authorList>
    </citation>
    <scope>NUCLEOTIDE SEQUENCE [LARGE SCALE GENOMIC DNA]</scope>
    <source>
        <strain evidence="1">SQ_2022a</strain>
    </source>
</reference>
<proteinExistence type="predicted"/>
<accession>A0ACC0H6R7</accession>
<organism evidence="1 2">
    <name type="scientific">Camellia lanceoleosa</name>
    <dbReference type="NCBI Taxonomy" id="1840588"/>
    <lineage>
        <taxon>Eukaryota</taxon>
        <taxon>Viridiplantae</taxon>
        <taxon>Streptophyta</taxon>
        <taxon>Embryophyta</taxon>
        <taxon>Tracheophyta</taxon>
        <taxon>Spermatophyta</taxon>
        <taxon>Magnoliopsida</taxon>
        <taxon>eudicotyledons</taxon>
        <taxon>Gunneridae</taxon>
        <taxon>Pentapetalae</taxon>
        <taxon>asterids</taxon>
        <taxon>Ericales</taxon>
        <taxon>Theaceae</taxon>
        <taxon>Camellia</taxon>
    </lineage>
</organism>
<sequence>MFSLTVNTPKPLSLPSTFLPHHPLPFPPPHHHHHHHRKAPLPKPISATITPSSPNPSQQQQLFQPSRPPPSSLPSKFSSLDVAGRLDILTNRLALWSEYAPLIPSLFQEGFSPSSLEEVTGIPGVDQNRLVVAAQVRDSLIQSSTDPPPSPSSTTAAPSSSTRFASSAPPNAPPRHYVVENKFDAKGAQDLARAMKDFPRRRGDRGWDSFDYTLPGDCLSFMYYRQALENRDPSEERTAGLQVALETAVSEAAKKRILGDLEGSGGNGKDKIGVEDGARVPVVRMKVGEVAESTKVVVLPVCEAEKMERQLKEVPWECGNAGEFSEVVAEKGWNRRVVVPGWEPVVGLRGGVVVAFADEGLAVEGK</sequence>
<name>A0ACC0H6R7_9ERIC</name>
<dbReference type="Proteomes" id="UP001060215">
    <property type="component" value="Chromosome 7"/>
</dbReference>
<keyword evidence="2" id="KW-1185">Reference proteome</keyword>
<dbReference type="EMBL" id="CM045764">
    <property type="protein sequence ID" value="KAI8007866.1"/>
    <property type="molecule type" value="Genomic_DNA"/>
</dbReference>
<evidence type="ECO:0000313" key="2">
    <source>
        <dbReference type="Proteomes" id="UP001060215"/>
    </source>
</evidence>
<evidence type="ECO:0000313" key="1">
    <source>
        <dbReference type="EMBL" id="KAI8007866.1"/>
    </source>
</evidence>